<sequence>MKTETTYIKTLGKVEAKLSRMKEQAAAVRWFYENGNLPESYNRSLRLEELSEQAVLLTRVLPAYTGAAGATTQTDAIISDTIPVEVGFTAEGWFSVRIPALLPKKATGSADYIRSYLYPAMRKFFEGKPPVRFRDCVLAYRHVYDRSRPERAMRDHDNIETNMVTDILALYVLPDDHPAVCSHYYCSAAGSEDRTEVYVIPKHDFPMWMVEEKTLPDKGVKLYEVRFC</sequence>
<reference evidence="1" key="1">
    <citation type="submission" date="2021-02" db="EMBL/GenBank/DDBJ databases">
        <title>Infant gut strain persistence is associated with maternal origin, phylogeny, and functional potential including surface adhesion and iron acquisition.</title>
        <authorList>
            <person name="Lou Y.C."/>
        </authorList>
    </citation>
    <scope>NUCLEOTIDE SEQUENCE</scope>
    <source>
        <strain evidence="1">L3_101_000M1_dasL3_101_000M1_concoct_87</strain>
    </source>
</reference>
<protein>
    <submittedName>
        <fullName evidence="1">Uncharacterized protein</fullName>
    </submittedName>
</protein>
<comment type="caution">
    <text evidence="1">The sequence shown here is derived from an EMBL/GenBank/DDBJ whole genome shotgun (WGS) entry which is preliminary data.</text>
</comment>
<accession>A0A943HK97</accession>
<name>A0A943HK97_9FIRM</name>
<evidence type="ECO:0000313" key="1">
    <source>
        <dbReference type="EMBL" id="MBS5333456.1"/>
    </source>
</evidence>
<proteinExistence type="predicted"/>
<evidence type="ECO:0000313" key="2">
    <source>
        <dbReference type="Proteomes" id="UP000759273"/>
    </source>
</evidence>
<dbReference type="Proteomes" id="UP000759273">
    <property type="component" value="Unassembled WGS sequence"/>
</dbReference>
<gene>
    <name evidence="1" type="ORF">KHY36_13125</name>
</gene>
<organism evidence="1 2">
    <name type="scientific">Subdoligranulum variabile</name>
    <dbReference type="NCBI Taxonomy" id="214851"/>
    <lineage>
        <taxon>Bacteria</taxon>
        <taxon>Bacillati</taxon>
        <taxon>Bacillota</taxon>
        <taxon>Clostridia</taxon>
        <taxon>Eubacteriales</taxon>
        <taxon>Oscillospiraceae</taxon>
        <taxon>Subdoligranulum</taxon>
    </lineage>
</organism>
<dbReference type="InterPro" id="IPR046082">
    <property type="entry name" value="DUF6100"/>
</dbReference>
<dbReference type="Pfam" id="PF19595">
    <property type="entry name" value="DUF6100"/>
    <property type="match status" value="1"/>
</dbReference>
<dbReference type="AlphaFoldDB" id="A0A943HK97"/>
<dbReference type="EMBL" id="JAGZGG010000042">
    <property type="protein sequence ID" value="MBS5333456.1"/>
    <property type="molecule type" value="Genomic_DNA"/>
</dbReference>